<proteinExistence type="predicted"/>
<evidence type="ECO:0000313" key="2">
    <source>
        <dbReference type="Proteomes" id="UP000789901"/>
    </source>
</evidence>
<gene>
    <name evidence="1" type="ORF">GMARGA_LOCUS33628</name>
</gene>
<accession>A0ABN7WPZ6</accession>
<name>A0ABN7WPZ6_GIGMA</name>
<keyword evidence="2" id="KW-1185">Reference proteome</keyword>
<evidence type="ECO:0000313" key="1">
    <source>
        <dbReference type="EMBL" id="CAG8837717.1"/>
    </source>
</evidence>
<dbReference type="EMBL" id="CAJVQB010056512">
    <property type="protein sequence ID" value="CAG8837717.1"/>
    <property type="molecule type" value="Genomic_DNA"/>
</dbReference>
<feature type="non-terminal residue" evidence="1">
    <location>
        <position position="1"/>
    </location>
</feature>
<organism evidence="1 2">
    <name type="scientific">Gigaspora margarita</name>
    <dbReference type="NCBI Taxonomy" id="4874"/>
    <lineage>
        <taxon>Eukaryota</taxon>
        <taxon>Fungi</taxon>
        <taxon>Fungi incertae sedis</taxon>
        <taxon>Mucoromycota</taxon>
        <taxon>Glomeromycotina</taxon>
        <taxon>Glomeromycetes</taxon>
        <taxon>Diversisporales</taxon>
        <taxon>Gigasporaceae</taxon>
        <taxon>Gigaspora</taxon>
    </lineage>
</organism>
<reference evidence="1 2" key="1">
    <citation type="submission" date="2021-06" db="EMBL/GenBank/DDBJ databases">
        <authorList>
            <person name="Kallberg Y."/>
            <person name="Tangrot J."/>
            <person name="Rosling A."/>
        </authorList>
    </citation>
    <scope>NUCLEOTIDE SEQUENCE [LARGE SCALE GENOMIC DNA]</scope>
    <source>
        <strain evidence="1 2">120-4 pot B 10/14</strain>
    </source>
</reference>
<sequence>ILNHLGYILGINVLISTTLTNLSIPTQISNIIDIESLNVTATYQQEFKKFLKSTLQSLQSMQENLIFLQNLVGFEQLSIEEQSNTTKNMLKTINENDNSCRHKSSDTKIFLLEQETKQR</sequence>
<protein>
    <submittedName>
        <fullName evidence="1">3204_t:CDS:1</fullName>
    </submittedName>
</protein>
<dbReference type="Proteomes" id="UP000789901">
    <property type="component" value="Unassembled WGS sequence"/>
</dbReference>
<comment type="caution">
    <text evidence="1">The sequence shown here is derived from an EMBL/GenBank/DDBJ whole genome shotgun (WGS) entry which is preliminary data.</text>
</comment>